<keyword evidence="3" id="KW-0800">Toxin</keyword>
<dbReference type="InterPro" id="IPR036318">
    <property type="entry name" value="FAD-bd_PCMH-like_sf"/>
</dbReference>
<evidence type="ECO:0000256" key="3">
    <source>
        <dbReference type="ARBA" id="ARBA00022656"/>
    </source>
</evidence>
<comment type="caution">
    <text evidence="11">The sequence shown here is derived from an EMBL/GenBank/DDBJ whole genome shotgun (WGS) entry which is preliminary data.</text>
</comment>
<dbReference type="GO" id="GO:0016491">
    <property type="term" value="F:oxidoreductase activity"/>
    <property type="evidence" value="ECO:0007669"/>
    <property type="project" value="UniProtKB-KW"/>
</dbReference>
<dbReference type="OrthoDB" id="415825at2759"/>
<dbReference type="PROSITE" id="PS51387">
    <property type="entry name" value="FAD_PCMH"/>
    <property type="match status" value="1"/>
</dbReference>
<dbReference type="GO" id="GO:0090729">
    <property type="term" value="F:toxin activity"/>
    <property type="evidence" value="ECO:0007669"/>
    <property type="project" value="UniProtKB-KW"/>
</dbReference>
<protein>
    <submittedName>
        <fullName evidence="11">FAD-binding domain-containing protein</fullName>
    </submittedName>
</protein>
<keyword evidence="12" id="KW-1185">Reference proteome</keyword>
<evidence type="ECO:0000256" key="8">
    <source>
        <dbReference type="ARBA" id="ARBA00023157"/>
    </source>
</evidence>
<dbReference type="PANTHER" id="PTHR42973:SF8">
    <property type="entry name" value="FAD-BINDING PCMH-TYPE DOMAIN-CONTAINING PROTEIN"/>
    <property type="match status" value="1"/>
</dbReference>
<sequence>MNHMARIAALSLALLGTLVAAAPFNASTVPRYFQPSPYTRRGLSVVQVQYELGAVVSNGTAIFGPRSSAWANATERWNTFDVPHIEIVVEVKTEADVSKVVKYCNDNSIEFLAYTRGHGFTSTLTKFRGIEINLSQLKAIKIQPDGKSAWFQGGTYGKLVIDTLWDRGYVTTTGSSGCVGLMGPGLGGGFGRYQGQYGLVSDNFVNLNVVLADGSTVTVNETSHSDLFWAMRGAGHNFGIVTSAELKIYPRKIDTWHYHNYVWDQDKLEAVFEALNKFQGKGEIPPLMGANFGQFSVEPATNQTKAVISWTFAYAGPAQEAEALLKPFNDIKAILSTSGDVPYPQLMALQGTGIDSPSCASNPYIGGTANLQVYNVTAERQIMNVLNEKTAQHPQLAAGARVFHEGYASKRTQEIDRRSTAYAHRDDYLVVFFAAVASPGLEKIARELTQEVRSFWYGGQPGRLPTAYVNHAAGGETVESLYGYEPWRLERLRQLKAKYDPKNHFRFYNPIVKGLEAHHLEEPGKNGFRSVYTSTSKSFGITLRFATVRPNNDRVDGWVYKIKATPNMIDMNESGVKNHFIQEHEFSAMGGIRWDQIEAWLPVPRQSVGAHDASLLCRKFNENADFPKSWIANIEYNEKYNQFTASGGQPQLSGTAENVNKYTKSLEEYGLEFMKKNGEAVGWDPKKFPFLELKVPEGEWKGPHELDALLPAFNLPANDEPVCKN</sequence>
<feature type="chain" id="PRO_5034304639" evidence="9">
    <location>
        <begin position="22"/>
        <end position="725"/>
    </location>
</feature>
<gene>
    <name evidence="11" type="ORF">GQ602_002401</name>
</gene>
<evidence type="ECO:0000256" key="9">
    <source>
        <dbReference type="SAM" id="SignalP"/>
    </source>
</evidence>
<dbReference type="SUPFAM" id="SSF56176">
    <property type="entry name" value="FAD-binding/transporter-associated domain-like"/>
    <property type="match status" value="1"/>
</dbReference>
<proteinExistence type="inferred from homology"/>
<dbReference type="GO" id="GO:0071949">
    <property type="term" value="F:FAD binding"/>
    <property type="evidence" value="ECO:0007669"/>
    <property type="project" value="InterPro"/>
</dbReference>
<evidence type="ECO:0000313" key="12">
    <source>
        <dbReference type="Proteomes" id="UP000562929"/>
    </source>
</evidence>
<evidence type="ECO:0000256" key="6">
    <source>
        <dbReference type="ARBA" id="ARBA00023002"/>
    </source>
</evidence>
<dbReference type="InterPro" id="IPR006094">
    <property type="entry name" value="Oxid_FAD_bind_N"/>
</dbReference>
<dbReference type="AlphaFoldDB" id="A0A8H4QAB1"/>
<feature type="signal peptide" evidence="9">
    <location>
        <begin position="1"/>
        <end position="21"/>
    </location>
</feature>
<dbReference type="SUPFAM" id="SSF56399">
    <property type="entry name" value="ADP-ribosylation"/>
    <property type="match status" value="1"/>
</dbReference>
<dbReference type="InterPro" id="IPR050416">
    <property type="entry name" value="FAD-linked_Oxidoreductase"/>
</dbReference>
<evidence type="ECO:0000256" key="4">
    <source>
        <dbReference type="ARBA" id="ARBA00022729"/>
    </source>
</evidence>
<keyword evidence="4 9" id="KW-0732">Signal</keyword>
<evidence type="ECO:0000259" key="10">
    <source>
        <dbReference type="PROSITE" id="PS51387"/>
    </source>
</evidence>
<dbReference type="InterPro" id="IPR016167">
    <property type="entry name" value="FAD-bd_PCMH_sub1"/>
</dbReference>
<evidence type="ECO:0000256" key="5">
    <source>
        <dbReference type="ARBA" id="ARBA00022827"/>
    </source>
</evidence>
<dbReference type="InterPro" id="IPR001144">
    <property type="entry name" value="Enterotoxin_A"/>
</dbReference>
<dbReference type="PANTHER" id="PTHR42973">
    <property type="entry name" value="BINDING OXIDOREDUCTASE, PUTATIVE (AFU_ORTHOLOGUE AFUA_1G17690)-RELATED"/>
    <property type="match status" value="1"/>
</dbReference>
<keyword evidence="8" id="KW-1015">Disulfide bond</keyword>
<evidence type="ECO:0000256" key="2">
    <source>
        <dbReference type="ARBA" id="ARBA00022630"/>
    </source>
</evidence>
<reference evidence="11 12" key="1">
    <citation type="journal article" date="2020" name="G3 (Bethesda)">
        <title>Genetic Underpinnings of Host Manipulation by Ophiocordyceps as Revealed by Comparative Transcriptomics.</title>
        <authorList>
            <person name="Will I."/>
            <person name="Das B."/>
            <person name="Trinh T."/>
            <person name="Brachmann A."/>
            <person name="Ohm R.A."/>
            <person name="de Bekker C."/>
        </authorList>
    </citation>
    <scope>NUCLEOTIDE SEQUENCE [LARGE SCALE GENOMIC DNA]</scope>
    <source>
        <strain evidence="11 12">EC05</strain>
    </source>
</reference>
<dbReference type="Proteomes" id="UP000562929">
    <property type="component" value="Unassembled WGS sequence"/>
</dbReference>
<dbReference type="InterPro" id="IPR016166">
    <property type="entry name" value="FAD-bd_PCMH"/>
</dbReference>
<keyword evidence="7" id="KW-0843">Virulence</keyword>
<dbReference type="Pfam" id="PF01375">
    <property type="entry name" value="Enterotoxin_a"/>
    <property type="match status" value="1"/>
</dbReference>
<dbReference type="Pfam" id="PF01565">
    <property type="entry name" value="FAD_binding_4"/>
    <property type="match status" value="1"/>
</dbReference>
<dbReference type="InterPro" id="IPR012951">
    <property type="entry name" value="BBE"/>
</dbReference>
<organism evidence="11 12">
    <name type="scientific">Ophiocordyceps camponoti-floridani</name>
    <dbReference type="NCBI Taxonomy" id="2030778"/>
    <lineage>
        <taxon>Eukaryota</taxon>
        <taxon>Fungi</taxon>
        <taxon>Dikarya</taxon>
        <taxon>Ascomycota</taxon>
        <taxon>Pezizomycotina</taxon>
        <taxon>Sordariomycetes</taxon>
        <taxon>Hypocreomycetidae</taxon>
        <taxon>Hypocreales</taxon>
        <taxon>Ophiocordycipitaceae</taxon>
        <taxon>Ophiocordyceps</taxon>
    </lineage>
</organism>
<keyword evidence="6" id="KW-0560">Oxidoreductase</keyword>
<accession>A0A8H4QAB1</accession>
<dbReference type="Gene3D" id="3.90.210.10">
    <property type="entry name" value="Heat-Labile Enterotoxin, subunit A"/>
    <property type="match status" value="1"/>
</dbReference>
<keyword evidence="5" id="KW-0274">FAD</keyword>
<dbReference type="Pfam" id="PF08031">
    <property type="entry name" value="BBE"/>
    <property type="match status" value="1"/>
</dbReference>
<dbReference type="Gene3D" id="3.30.43.10">
    <property type="entry name" value="Uridine Diphospho-n-acetylenolpyruvylglucosamine Reductase, domain 2"/>
    <property type="match status" value="1"/>
</dbReference>
<comment type="similarity">
    <text evidence="1">Belongs to the oxygen-dependent FAD-linked oxidoreductase family.</text>
</comment>
<dbReference type="Gene3D" id="3.30.465.10">
    <property type="match status" value="1"/>
</dbReference>
<keyword evidence="2" id="KW-0285">Flavoprotein</keyword>
<name>A0A8H4QAB1_9HYPO</name>
<evidence type="ECO:0000256" key="1">
    <source>
        <dbReference type="ARBA" id="ARBA00005466"/>
    </source>
</evidence>
<feature type="domain" description="FAD-binding PCMH-type" evidence="10">
    <location>
        <begin position="80"/>
        <end position="251"/>
    </location>
</feature>
<evidence type="ECO:0000256" key="7">
    <source>
        <dbReference type="ARBA" id="ARBA00023026"/>
    </source>
</evidence>
<dbReference type="Gene3D" id="3.40.462.20">
    <property type="match status" value="1"/>
</dbReference>
<dbReference type="EMBL" id="JAACLJ010000002">
    <property type="protein sequence ID" value="KAF4592102.1"/>
    <property type="molecule type" value="Genomic_DNA"/>
</dbReference>
<evidence type="ECO:0000313" key="11">
    <source>
        <dbReference type="EMBL" id="KAF4592102.1"/>
    </source>
</evidence>
<dbReference type="InterPro" id="IPR016169">
    <property type="entry name" value="FAD-bd_PCMH_sub2"/>
</dbReference>